<keyword evidence="2" id="KW-0961">Cell wall biogenesis/degradation</keyword>
<feature type="binding site" evidence="2">
    <location>
        <position position="146"/>
    </location>
    <ligand>
        <name>substrate</name>
    </ligand>
</feature>
<comment type="similarity">
    <text evidence="2">Belongs to the CobB/CobQ family. GatD subfamily.</text>
</comment>
<dbReference type="GO" id="GO:0071555">
    <property type="term" value="P:cell wall organization"/>
    <property type="evidence" value="ECO:0007669"/>
    <property type="project" value="UniProtKB-KW"/>
</dbReference>
<protein>
    <recommendedName>
        <fullName evidence="2">Lipid II isoglutaminyl synthase (glutamine-hydrolyzing) subunit GatD</fullName>
        <ecNumber evidence="2">6.3.5.13</ecNumber>
    </recommendedName>
    <alternativeName>
        <fullName evidence="2">Lipid II isoglutaminyl synthase glutaminase subunit</fullName>
        <ecNumber evidence="2">3.5.1.2</ecNumber>
    </alternativeName>
</protein>
<feature type="active site" description="Nucleophile" evidence="2">
    <location>
        <position position="109"/>
    </location>
</feature>
<keyword evidence="2" id="KW-0378">Hydrolase</keyword>
<comment type="catalytic activity">
    <reaction evidence="2">
        <text>L-glutamine + H2O = L-glutamate + NH4(+)</text>
        <dbReference type="Rhea" id="RHEA:15889"/>
        <dbReference type="ChEBI" id="CHEBI:15377"/>
        <dbReference type="ChEBI" id="CHEBI:28938"/>
        <dbReference type="ChEBI" id="CHEBI:29985"/>
        <dbReference type="ChEBI" id="CHEBI:58359"/>
        <dbReference type="EC" id="3.5.1.2"/>
    </reaction>
</comment>
<dbReference type="PANTHER" id="PTHR21343:SF9">
    <property type="entry name" value="LIPID II ISOGLUTAMINYL SYNTHASE (GLUTAMINE-HYDROLYZING) SUBUNIT GATD"/>
    <property type="match status" value="1"/>
</dbReference>
<evidence type="ECO:0000313" key="4">
    <source>
        <dbReference type="EMBL" id="KKT36641.1"/>
    </source>
</evidence>
<evidence type="ECO:0000256" key="1">
    <source>
        <dbReference type="ARBA" id="ARBA00022962"/>
    </source>
</evidence>
<dbReference type="CDD" id="cd01750">
    <property type="entry name" value="GATase1_CobQ"/>
    <property type="match status" value="1"/>
</dbReference>
<comment type="subunit">
    <text evidence="2">Forms a heterodimer with MurT.</text>
</comment>
<dbReference type="Pfam" id="PF07685">
    <property type="entry name" value="GATase_3"/>
    <property type="match status" value="1"/>
</dbReference>
<comment type="catalytic activity">
    <reaction evidence="2">
        <text>beta-D-GlcNAc-(1-&gt;4)-Mur2Ac(oyl-L-Ala-gamma-D-Glu-L-Lys-D-Ala-D-Ala)-di-trans,octa-cis-undecaprenyl diphosphate + L-glutamine + ATP + H2O = beta-D-GlcNAc-(1-&gt;4)-Mur2Ac(oyl-L-Ala-D-isoglutaminyl-L-Lys-D-Ala-D-Ala)-di-trans,octa-cis-undecaprenyl diphosphate + L-glutamate + ADP + phosphate + H(+)</text>
        <dbReference type="Rhea" id="RHEA:57928"/>
        <dbReference type="ChEBI" id="CHEBI:15377"/>
        <dbReference type="ChEBI" id="CHEBI:15378"/>
        <dbReference type="ChEBI" id="CHEBI:29985"/>
        <dbReference type="ChEBI" id="CHEBI:30616"/>
        <dbReference type="ChEBI" id="CHEBI:43474"/>
        <dbReference type="ChEBI" id="CHEBI:58359"/>
        <dbReference type="ChEBI" id="CHEBI:60033"/>
        <dbReference type="ChEBI" id="CHEBI:62233"/>
        <dbReference type="ChEBI" id="CHEBI:456216"/>
        <dbReference type="EC" id="6.3.5.13"/>
    </reaction>
</comment>
<organism evidence="4 5">
    <name type="scientific">Candidatus Gottesmanbacteria bacterium GW2011_GWB1_44_11c</name>
    <dbReference type="NCBI Taxonomy" id="1618447"/>
    <lineage>
        <taxon>Bacteria</taxon>
        <taxon>Candidatus Gottesmaniibacteriota</taxon>
    </lineage>
</organism>
<evidence type="ECO:0000259" key="3">
    <source>
        <dbReference type="Pfam" id="PF07685"/>
    </source>
</evidence>
<dbReference type="PATRIC" id="fig|1618447.3.peg.832"/>
<accession>A0A0G1GNU2</accession>
<dbReference type="InterPro" id="IPR033949">
    <property type="entry name" value="CobQ_GATase1"/>
</dbReference>
<keyword evidence="2" id="KW-0436">Ligase</keyword>
<name>A0A0G1GNU2_9BACT</name>
<dbReference type="InterPro" id="IPR043702">
    <property type="entry name" value="Lipid_II_synth_GatD"/>
</dbReference>
<dbReference type="Proteomes" id="UP000034617">
    <property type="component" value="Unassembled WGS sequence"/>
</dbReference>
<dbReference type="SUPFAM" id="SSF52317">
    <property type="entry name" value="Class I glutamine amidotransferase-like"/>
    <property type="match status" value="1"/>
</dbReference>
<keyword evidence="2" id="KW-0133">Cell shape</keyword>
<comment type="function">
    <text evidence="2">The lipid II isoglutaminyl synthase complex catalyzes the formation of alpha-D-isoglutamine in the cell wall lipid II stem peptide. The GatD subunit catalyzes the hydrolysis of glutamine to glutamate and ammonia. The resulting ammonia molecule is channeled to the active site of MurT.</text>
</comment>
<dbReference type="GO" id="GO:0016740">
    <property type="term" value="F:transferase activity"/>
    <property type="evidence" value="ECO:0007669"/>
    <property type="project" value="UniProtKB-KW"/>
</dbReference>
<dbReference type="EC" id="6.3.5.13" evidence="2"/>
<reference evidence="4 5" key="1">
    <citation type="journal article" date="2015" name="Nature">
        <title>rRNA introns, odd ribosomes, and small enigmatic genomes across a large radiation of phyla.</title>
        <authorList>
            <person name="Brown C.T."/>
            <person name="Hug L.A."/>
            <person name="Thomas B.C."/>
            <person name="Sharon I."/>
            <person name="Castelle C.J."/>
            <person name="Singh A."/>
            <person name="Wilkins M.J."/>
            <person name="Williams K.H."/>
            <person name="Banfield J.F."/>
        </authorList>
    </citation>
    <scope>NUCLEOTIDE SEQUENCE [LARGE SCALE GENOMIC DNA]</scope>
</reference>
<gene>
    <name evidence="2" type="primary">gatD</name>
    <name evidence="4" type="ORF">UW22_C0035G0005</name>
</gene>
<keyword evidence="2" id="KW-0573">Peptidoglycan synthesis</keyword>
<dbReference type="EC" id="3.5.1.2" evidence="2"/>
<dbReference type="UniPathway" id="UPA00219"/>
<dbReference type="PANTHER" id="PTHR21343">
    <property type="entry name" value="DETHIOBIOTIN SYNTHETASE"/>
    <property type="match status" value="1"/>
</dbReference>
<dbReference type="AlphaFoldDB" id="A0A0G1GNU2"/>
<keyword evidence="4" id="KW-0808">Transferase</keyword>
<comment type="caution">
    <text evidence="4">The sequence shown here is derived from an EMBL/GenBank/DDBJ whole genome shotgun (WGS) entry which is preliminary data.</text>
</comment>
<dbReference type="GO" id="GO:0140282">
    <property type="term" value="F:carbon-nitrogen ligase activity on lipid II"/>
    <property type="evidence" value="ECO:0007669"/>
    <property type="project" value="UniProtKB-UniRule"/>
</dbReference>
<dbReference type="PROSITE" id="PS51274">
    <property type="entry name" value="GATASE_COBBQ"/>
    <property type="match status" value="1"/>
</dbReference>
<dbReference type="GO" id="GO:0004359">
    <property type="term" value="F:glutaminase activity"/>
    <property type="evidence" value="ECO:0007669"/>
    <property type="project" value="UniProtKB-UniRule"/>
</dbReference>
<dbReference type="GO" id="GO:0009236">
    <property type="term" value="P:cobalamin biosynthetic process"/>
    <property type="evidence" value="ECO:0007669"/>
    <property type="project" value="InterPro"/>
</dbReference>
<dbReference type="HAMAP" id="MF_02213">
    <property type="entry name" value="Lipid_II_synth_GatD"/>
    <property type="match status" value="1"/>
</dbReference>
<dbReference type="EMBL" id="LCHM01000035">
    <property type="protein sequence ID" value="KKT36641.1"/>
    <property type="molecule type" value="Genomic_DNA"/>
</dbReference>
<feature type="domain" description="CobB/CobQ-like glutamine amidotransferase" evidence="3">
    <location>
        <begin position="18"/>
        <end position="224"/>
    </location>
</feature>
<feature type="active site" evidence="2">
    <location>
        <position position="217"/>
    </location>
</feature>
<evidence type="ECO:0000256" key="2">
    <source>
        <dbReference type="HAMAP-Rule" id="MF_02213"/>
    </source>
</evidence>
<keyword evidence="1 2" id="KW-0315">Glutamine amidotransferase</keyword>
<dbReference type="GO" id="GO:0009252">
    <property type="term" value="P:peptidoglycan biosynthetic process"/>
    <property type="evidence" value="ECO:0007669"/>
    <property type="project" value="UniProtKB-UniRule"/>
</dbReference>
<sequence length="268" mass="30245">MVHSRNYYELRTMNYTLKIGWLYPELMSTYGDRGNIIVLQKRCEWRGIDVTIAPIDFSTSNNELRTINFIFGGGAQDRQQGILIDDLQKNKGPVMKEMIDNGTPGLFVCGSPQLLGHYFINGAGEKLEGLGIFDMVSKYPGKDEPRCIGNLVASLNFQFSIFNFRKNTVVGFENHGGRTYLGKGVKPFARVIAGNGNNGEDQTEGAVYKNCIATYSHGPFLPKNPHVADWLIRKALEVKYKKAIPLEPLDDTLEWQAHESILKRFKIY</sequence>
<proteinExistence type="inferred from homology"/>
<dbReference type="InterPro" id="IPR029062">
    <property type="entry name" value="Class_I_gatase-like"/>
</dbReference>
<comment type="pathway">
    <text evidence="2">Cell wall biogenesis; peptidoglycan biosynthesis.</text>
</comment>
<evidence type="ECO:0000313" key="5">
    <source>
        <dbReference type="Proteomes" id="UP000034617"/>
    </source>
</evidence>
<dbReference type="GO" id="GO:0008360">
    <property type="term" value="P:regulation of cell shape"/>
    <property type="evidence" value="ECO:0007669"/>
    <property type="project" value="UniProtKB-KW"/>
</dbReference>
<dbReference type="InterPro" id="IPR011698">
    <property type="entry name" value="GATase_3"/>
</dbReference>